<dbReference type="PROSITE" id="PS50005">
    <property type="entry name" value="TPR"/>
    <property type="match status" value="2"/>
</dbReference>
<dbReference type="RefSeq" id="WP_126617852.1">
    <property type="nucleotide sequence ID" value="NZ_CP034562.1"/>
</dbReference>
<dbReference type="SMART" id="SM00028">
    <property type="entry name" value="TPR"/>
    <property type="match status" value="3"/>
</dbReference>
<dbReference type="Proteomes" id="UP000267268">
    <property type="component" value="Chromosome 1"/>
</dbReference>
<keyword evidence="4" id="KW-1185">Reference proteome</keyword>
<dbReference type="KEGG" id="fll:EI427_19420"/>
<feature type="chain" id="PRO_5018726534" description="Tetratricopeptide repeat protein" evidence="2">
    <location>
        <begin position="20"/>
        <end position="518"/>
    </location>
</feature>
<protein>
    <recommendedName>
        <fullName evidence="5">Tetratricopeptide repeat protein</fullName>
    </recommendedName>
</protein>
<dbReference type="AlphaFoldDB" id="A0A3Q9FPP8"/>
<dbReference type="InterPro" id="IPR019734">
    <property type="entry name" value="TPR_rpt"/>
</dbReference>
<evidence type="ECO:0000313" key="4">
    <source>
        <dbReference type="Proteomes" id="UP000267268"/>
    </source>
</evidence>
<sequence length="518" mass="60586">MKNTFLLICILFFSISAYSQDFQFNVDELTFNSEREKIAFIDYQEDSTSFLNLLVEIGNTENSISEQATDKLNQLFATLEKLKVRDKKPKKQVQIIYKEVHNKLFTKYIENISFYKIFTDGEYNCATATSIYALVLDHFSIPYAIKKTPNHVYLQAYPNAENITMESTSPNNGFRFYSDKTKENLVNTLLENKLVSKSEVNTKGINAVFDEYFFKDENIAYRNLISILYSNEGFKDMGNEDYKMALSALQKGYSIYPNKLYEEVIVNLNLQILSEQDEYSLEYAKQIVYLSRYLGYNNGLKSEDFSSEFNSFQNEYMIKKQDTATYKEIYTVFQQIEDSVILDKINFDHYYVLAYNYYENKLFEKALATCQKALVLQPQNSEIYKVALNSCVDIILSQYTNNLTERIVFIEDQKIQYPFLEDELKLELLILDAQLNLAFEYILKKDLTSAKKHISDFETVFDPKVHYGIPKQNVVALYDHLGMLYFKRRQTTSAKKAFLKGLSYYPNTYSLEQKIGFL</sequence>
<keyword evidence="1" id="KW-0802">TPR repeat</keyword>
<organism evidence="3 4">
    <name type="scientific">Flammeovirga pectinis</name>
    <dbReference type="NCBI Taxonomy" id="2494373"/>
    <lineage>
        <taxon>Bacteria</taxon>
        <taxon>Pseudomonadati</taxon>
        <taxon>Bacteroidota</taxon>
        <taxon>Cytophagia</taxon>
        <taxon>Cytophagales</taxon>
        <taxon>Flammeovirgaceae</taxon>
        <taxon>Flammeovirga</taxon>
    </lineage>
</organism>
<name>A0A3Q9FPP8_9BACT</name>
<feature type="repeat" description="TPR" evidence="1">
    <location>
        <begin position="347"/>
        <end position="380"/>
    </location>
</feature>
<feature type="repeat" description="TPR" evidence="1">
    <location>
        <begin position="475"/>
        <end position="508"/>
    </location>
</feature>
<evidence type="ECO:0000256" key="1">
    <source>
        <dbReference type="PROSITE-ProRule" id="PRU00339"/>
    </source>
</evidence>
<dbReference type="InterPro" id="IPR011990">
    <property type="entry name" value="TPR-like_helical_dom_sf"/>
</dbReference>
<dbReference type="Pfam" id="PF13181">
    <property type="entry name" value="TPR_8"/>
    <property type="match status" value="1"/>
</dbReference>
<evidence type="ECO:0008006" key="5">
    <source>
        <dbReference type="Google" id="ProtNLM"/>
    </source>
</evidence>
<reference evidence="3 4" key="1">
    <citation type="submission" date="2018-12" db="EMBL/GenBank/DDBJ databases">
        <title>Flammeovirga pectinis sp. nov., isolated from the gut of the Korean scallop, Patinopecten yessoensis.</title>
        <authorList>
            <person name="Bae J.-W."/>
            <person name="Jeong Y.-S."/>
            <person name="Kang W."/>
        </authorList>
    </citation>
    <scope>NUCLEOTIDE SEQUENCE [LARGE SCALE GENOMIC DNA]</scope>
    <source>
        <strain evidence="3 4">L12M1</strain>
    </source>
</reference>
<dbReference type="OrthoDB" id="1418365at2"/>
<proteinExistence type="predicted"/>
<gene>
    <name evidence="3" type="ORF">EI427_19420</name>
</gene>
<evidence type="ECO:0000256" key="2">
    <source>
        <dbReference type="SAM" id="SignalP"/>
    </source>
</evidence>
<feature type="signal peptide" evidence="2">
    <location>
        <begin position="1"/>
        <end position="19"/>
    </location>
</feature>
<accession>A0A3Q9FPP8</accession>
<evidence type="ECO:0000313" key="3">
    <source>
        <dbReference type="EMBL" id="AZQ64301.1"/>
    </source>
</evidence>
<dbReference type="Gene3D" id="1.25.40.10">
    <property type="entry name" value="Tetratricopeptide repeat domain"/>
    <property type="match status" value="1"/>
</dbReference>
<dbReference type="EMBL" id="CP034562">
    <property type="protein sequence ID" value="AZQ64301.1"/>
    <property type="molecule type" value="Genomic_DNA"/>
</dbReference>
<keyword evidence="2" id="KW-0732">Signal</keyword>
<dbReference type="SUPFAM" id="SSF48452">
    <property type="entry name" value="TPR-like"/>
    <property type="match status" value="2"/>
</dbReference>